<dbReference type="NCBIfam" id="TIGR01120">
    <property type="entry name" value="rpiB"/>
    <property type="match status" value="1"/>
</dbReference>
<feature type="active site" description="Proton acceptor" evidence="3">
    <location>
        <position position="65"/>
    </location>
</feature>
<evidence type="ECO:0000256" key="1">
    <source>
        <dbReference type="ARBA" id="ARBA00008754"/>
    </source>
</evidence>
<dbReference type="AlphaFoldDB" id="A0A0S7WTC2"/>
<dbReference type="InterPro" id="IPR004785">
    <property type="entry name" value="RpiB"/>
</dbReference>
<dbReference type="Pfam" id="PF02502">
    <property type="entry name" value="LacAB_rpiB"/>
    <property type="match status" value="1"/>
</dbReference>
<dbReference type="Gene3D" id="3.40.1400.10">
    <property type="entry name" value="Sugar-phosphate isomerase, RpiB/LacA/LacB"/>
    <property type="match status" value="1"/>
</dbReference>
<evidence type="ECO:0000256" key="2">
    <source>
        <dbReference type="ARBA" id="ARBA00023235"/>
    </source>
</evidence>
<gene>
    <name evidence="4" type="ORF">AMJ39_04660</name>
</gene>
<proteinExistence type="inferred from homology"/>
<comment type="similarity">
    <text evidence="1">Belongs to the LacAB/RpiB family.</text>
</comment>
<dbReference type="PIRSF" id="PIRSF005384">
    <property type="entry name" value="RpiB_LacA_B"/>
    <property type="match status" value="1"/>
</dbReference>
<dbReference type="PANTHER" id="PTHR30345">
    <property type="entry name" value="RIBOSE-5-PHOSPHATE ISOMERASE B"/>
    <property type="match status" value="1"/>
</dbReference>
<name>A0A0S7WTC2_UNCT6</name>
<dbReference type="SUPFAM" id="SSF89623">
    <property type="entry name" value="Ribose/Galactose isomerase RpiB/AlsB"/>
    <property type="match status" value="1"/>
</dbReference>
<dbReference type="GO" id="GO:0009052">
    <property type="term" value="P:pentose-phosphate shunt, non-oxidative branch"/>
    <property type="evidence" value="ECO:0007669"/>
    <property type="project" value="TreeGrafter"/>
</dbReference>
<dbReference type="InterPro" id="IPR003500">
    <property type="entry name" value="RpiB_LacA_LacB"/>
</dbReference>
<sequence>MRIAIGADHRGYSLKEKVIRALREEGIPVTDFGTESEESCDYPDSAFAVAESVQKGEHERGVLICASGIGHSIAANKVAGIRAALCLDMKIARLSRQHNDANVLVLAADFTDHDQAVMMVKEWLSTSFDGGRHQRRIEKISQFEAESRCRG</sequence>
<dbReference type="InterPro" id="IPR036569">
    <property type="entry name" value="RpiB_LacA_LacB_sf"/>
</dbReference>
<dbReference type="PANTHER" id="PTHR30345:SF0">
    <property type="entry name" value="DNA DAMAGE-REPAIR_TOLERATION PROTEIN DRT102"/>
    <property type="match status" value="1"/>
</dbReference>
<protein>
    <recommendedName>
        <fullName evidence="6">Ribose 5-phosphate isomerase</fullName>
    </recommendedName>
</protein>
<evidence type="ECO:0000313" key="4">
    <source>
        <dbReference type="EMBL" id="KPJ53437.1"/>
    </source>
</evidence>
<dbReference type="NCBIfam" id="TIGR00689">
    <property type="entry name" value="rpiB_lacA_lacB"/>
    <property type="match status" value="1"/>
</dbReference>
<evidence type="ECO:0000256" key="3">
    <source>
        <dbReference type="PIRSR" id="PIRSR005384-1"/>
    </source>
</evidence>
<feature type="active site" description="Proton donor" evidence="3">
    <location>
        <position position="98"/>
    </location>
</feature>
<organism evidence="4 5">
    <name type="scientific">candidate division TA06 bacterium DG_24</name>
    <dbReference type="NCBI Taxonomy" id="1703770"/>
    <lineage>
        <taxon>Bacteria</taxon>
        <taxon>Bacteria division TA06</taxon>
    </lineage>
</organism>
<dbReference type="STRING" id="1703770.AMJ39_04660"/>
<dbReference type="NCBIfam" id="NF004051">
    <property type="entry name" value="PRK05571.1"/>
    <property type="match status" value="1"/>
</dbReference>
<evidence type="ECO:0008006" key="6">
    <source>
        <dbReference type="Google" id="ProtNLM"/>
    </source>
</evidence>
<keyword evidence="2" id="KW-0413">Isomerase</keyword>
<dbReference type="EMBL" id="LIZS01000019">
    <property type="protein sequence ID" value="KPJ53437.1"/>
    <property type="molecule type" value="Genomic_DNA"/>
</dbReference>
<reference evidence="4 5" key="1">
    <citation type="journal article" date="2015" name="Microbiome">
        <title>Genomic resolution of linkages in carbon, nitrogen, and sulfur cycling among widespread estuary sediment bacteria.</title>
        <authorList>
            <person name="Baker B.J."/>
            <person name="Lazar C.S."/>
            <person name="Teske A.P."/>
            <person name="Dick G.J."/>
        </authorList>
    </citation>
    <scope>NUCLEOTIDE SEQUENCE [LARGE SCALE GENOMIC DNA]</scope>
    <source>
        <strain evidence="4">DG_24</strain>
    </source>
</reference>
<dbReference type="PATRIC" id="fig|1703770.3.peg.1887"/>
<dbReference type="GO" id="GO:0004751">
    <property type="term" value="F:ribose-5-phosphate isomerase activity"/>
    <property type="evidence" value="ECO:0007669"/>
    <property type="project" value="TreeGrafter"/>
</dbReference>
<comment type="caution">
    <text evidence="4">The sequence shown here is derived from an EMBL/GenBank/DDBJ whole genome shotgun (WGS) entry which is preliminary data.</text>
</comment>
<dbReference type="GO" id="GO:0019316">
    <property type="term" value="P:D-allose catabolic process"/>
    <property type="evidence" value="ECO:0007669"/>
    <property type="project" value="TreeGrafter"/>
</dbReference>
<dbReference type="Proteomes" id="UP000052008">
    <property type="component" value="Unassembled WGS sequence"/>
</dbReference>
<evidence type="ECO:0000313" key="5">
    <source>
        <dbReference type="Proteomes" id="UP000052008"/>
    </source>
</evidence>
<accession>A0A0S7WTC2</accession>